<comment type="caution">
    <text evidence="1">The sequence shown here is derived from an EMBL/GenBank/DDBJ whole genome shotgun (WGS) entry which is preliminary data.</text>
</comment>
<accession>A0A177N612</accession>
<proteinExistence type="predicted"/>
<dbReference type="InterPro" id="IPR009883">
    <property type="entry name" value="YgfX"/>
</dbReference>
<protein>
    <submittedName>
        <fullName evidence="1">Uncharacterized protein</fullName>
    </submittedName>
</protein>
<name>A0A177N612_9GAMM</name>
<reference evidence="1 2" key="1">
    <citation type="submission" date="2016-03" db="EMBL/GenBank/DDBJ databases">
        <authorList>
            <person name="Ploux O."/>
        </authorList>
    </citation>
    <scope>NUCLEOTIDE SEQUENCE [LARGE SCALE GENOMIC DNA]</scope>
    <source>
        <strain evidence="1 2">R-45378</strain>
    </source>
</reference>
<dbReference type="Pfam" id="PF07254">
    <property type="entry name" value="Cpta_toxin"/>
    <property type="match status" value="1"/>
</dbReference>
<sequence>MQEGHADFQSVRLRHTSVASRMLVALHWLGENHIRGGLVVFPDMLQPDQFRRLLVCLRITEIDYDV</sequence>
<gene>
    <name evidence="1" type="ORF">A1507_17370</name>
</gene>
<evidence type="ECO:0000313" key="2">
    <source>
        <dbReference type="Proteomes" id="UP000077857"/>
    </source>
</evidence>
<evidence type="ECO:0000313" key="1">
    <source>
        <dbReference type="EMBL" id="OAI13342.1"/>
    </source>
</evidence>
<organism evidence="1 2">
    <name type="scientific">Methylomonas koyamae</name>
    <dbReference type="NCBI Taxonomy" id="702114"/>
    <lineage>
        <taxon>Bacteria</taxon>
        <taxon>Pseudomonadati</taxon>
        <taxon>Pseudomonadota</taxon>
        <taxon>Gammaproteobacteria</taxon>
        <taxon>Methylococcales</taxon>
        <taxon>Methylococcaceae</taxon>
        <taxon>Methylomonas</taxon>
    </lineage>
</organism>
<dbReference type="Proteomes" id="UP000077857">
    <property type="component" value="Unassembled WGS sequence"/>
</dbReference>
<dbReference type="AlphaFoldDB" id="A0A177N612"/>
<dbReference type="EMBL" id="LUUJ01000101">
    <property type="protein sequence ID" value="OAI13342.1"/>
    <property type="molecule type" value="Genomic_DNA"/>
</dbReference>